<accession>A0AA96WF32</accession>
<dbReference type="Gene3D" id="2.150.10.10">
    <property type="entry name" value="Serralysin-like metalloprotease, C-terminal"/>
    <property type="match status" value="1"/>
</dbReference>
<evidence type="ECO:0000313" key="2">
    <source>
        <dbReference type="EMBL" id="WNZ23420.1"/>
    </source>
</evidence>
<dbReference type="InterPro" id="IPR011049">
    <property type="entry name" value="Serralysin-like_metalloprot_C"/>
</dbReference>
<dbReference type="EMBL" id="CP053586">
    <property type="protein sequence ID" value="WNZ23420.1"/>
    <property type="molecule type" value="Genomic_DNA"/>
</dbReference>
<dbReference type="GO" id="GO:0030288">
    <property type="term" value="C:outer membrane-bounded periplasmic space"/>
    <property type="evidence" value="ECO:0007669"/>
    <property type="project" value="TreeGrafter"/>
</dbReference>
<dbReference type="InterPro" id="IPR036907">
    <property type="entry name" value="5'-Nucleotdase_C_sf"/>
</dbReference>
<dbReference type="Gene3D" id="3.90.780.10">
    <property type="entry name" value="5'-Nucleotidase, C-terminal domain"/>
    <property type="match status" value="1"/>
</dbReference>
<dbReference type="InterPro" id="IPR006179">
    <property type="entry name" value="5_nucleotidase/apyrase"/>
</dbReference>
<dbReference type="InterPro" id="IPR029052">
    <property type="entry name" value="Metallo-depent_PP-like"/>
</dbReference>
<protein>
    <submittedName>
        <fullName evidence="2">Bifunctional metallophosphatase/5'-nucleotidase</fullName>
    </submittedName>
</protein>
<organism evidence="2">
    <name type="scientific">Leptolyngbya sp. NK1-12</name>
    <dbReference type="NCBI Taxonomy" id="2547451"/>
    <lineage>
        <taxon>Bacteria</taxon>
        <taxon>Bacillati</taxon>
        <taxon>Cyanobacteriota</taxon>
        <taxon>Cyanophyceae</taxon>
        <taxon>Leptolyngbyales</taxon>
        <taxon>Leptolyngbyaceae</taxon>
        <taxon>Leptolyngbya group</taxon>
        <taxon>Leptolyngbya</taxon>
    </lineage>
</organism>
<feature type="domain" description="5'-Nucleotidase C-terminal" evidence="1">
    <location>
        <begin position="391"/>
        <end position="590"/>
    </location>
</feature>
<dbReference type="GO" id="GO:0009166">
    <property type="term" value="P:nucleotide catabolic process"/>
    <property type="evidence" value="ECO:0007669"/>
    <property type="project" value="InterPro"/>
</dbReference>
<dbReference type="Pfam" id="PF00353">
    <property type="entry name" value="HemolysinCabind"/>
    <property type="match status" value="2"/>
</dbReference>
<name>A0AA96WF32_9CYAN</name>
<dbReference type="PRINTS" id="PR01607">
    <property type="entry name" value="APYRASEFAMLY"/>
</dbReference>
<dbReference type="GO" id="GO:0008768">
    <property type="term" value="F:UDP-sugar diphosphatase activity"/>
    <property type="evidence" value="ECO:0007669"/>
    <property type="project" value="TreeGrafter"/>
</dbReference>
<dbReference type="PANTHER" id="PTHR11575:SF24">
    <property type="entry name" value="5'-NUCLEOTIDASE"/>
    <property type="match status" value="1"/>
</dbReference>
<dbReference type="InterPro" id="IPR001343">
    <property type="entry name" value="Hemolysn_Ca-bd"/>
</dbReference>
<gene>
    <name evidence="2" type="ORF">HJG54_11520</name>
</gene>
<dbReference type="SUPFAM" id="SSF51120">
    <property type="entry name" value="beta-Roll"/>
    <property type="match status" value="1"/>
</dbReference>
<dbReference type="InterPro" id="IPR008334">
    <property type="entry name" value="5'-Nucleotdase_C"/>
</dbReference>
<dbReference type="SUPFAM" id="SSF55816">
    <property type="entry name" value="5'-nucleotidase (syn. UDP-sugar hydrolase), C-terminal domain"/>
    <property type="match status" value="1"/>
</dbReference>
<dbReference type="PRINTS" id="PR00313">
    <property type="entry name" value="CABNDNGRPT"/>
</dbReference>
<dbReference type="GO" id="GO:0005509">
    <property type="term" value="F:calcium ion binding"/>
    <property type="evidence" value="ECO:0007669"/>
    <property type="project" value="InterPro"/>
</dbReference>
<dbReference type="RefSeq" id="WP_316435086.1">
    <property type="nucleotide sequence ID" value="NZ_CP053586.1"/>
</dbReference>
<dbReference type="AlphaFoldDB" id="A0AA96WF32"/>
<evidence type="ECO:0000259" key="1">
    <source>
        <dbReference type="Pfam" id="PF02872"/>
    </source>
</evidence>
<dbReference type="GO" id="GO:0008253">
    <property type="term" value="F:5'-nucleotidase activity"/>
    <property type="evidence" value="ECO:0007669"/>
    <property type="project" value="TreeGrafter"/>
</dbReference>
<dbReference type="PANTHER" id="PTHR11575">
    <property type="entry name" value="5'-NUCLEOTIDASE-RELATED"/>
    <property type="match status" value="1"/>
</dbReference>
<proteinExistence type="predicted"/>
<sequence>MPTTLQLLHASDFEAGIPALEDAIRFSALVNFFRDPATGTTGPYGTTPTAVANTLLLSSGDNYLPGPFFNASSDPSLNGVGGLTSSSAPTIGRADIGILNAIGIQASALGNHEFDLGTRQLRDLIRSGSGNPGTTFPYLSTNLDFAPDENLASLVATDPITSEASTLNSKIAKSTVITLPDGEKVGIVGATTPTLRTISSPGQVGILPANPTDYAALAAEIQKTVDALKAAGINKIILLAHMQQLNIERDELAPRLRDVDIIIAGGSHTPLLDDNDVARTDGGNSVVRGYPIVKTDANGQPVLVLNTDANYRYLGRVVVEFNDQGILDTSKLNDVINGAFAADEAGVDRVYSSDVNPREKANSNVVAISDGLRQVIASKDNTITGKTEFFLNGTRSDVRTQETNLGNLTADANIDYVRQVDPSVIISLKNGGGIRDNIGSISASGGGTSADDFQTLPPQPNPLAPNKQAGDVSQLDIENSLRFNNGLSLITVTASQLKELLEHGVAGVRPGATPGAFPQVGGMRFSFDATQTAQVLAEDGTVTTPGARIRSLVIVNDKGQILDTVVQNGALVGNPNRTFRMVTLDFLAGSTTESGDGYPFFRFVRENPTLANRIDLVGEEPDADVNRNSRIDGPVALPAGKFTFADTGSEQDALAEYLAEIGRFNQQDTPPEQDTRIQNLAVRTDTVTQGGRQIEGTRGRDTITGTIDGDTLLGFGGDDSVRGLGSDDEIHGGVGRDTLSGGKGDDLLMGGKGIDTLRGFEGDDILMSGAGSDIVIGGEGEDLFVLEIGKGVDQIRGFRQGEDKLGLMEGMRFNRLTIEQVNGGMRISLGDDALAFLRGVSVSLRQRDFTTVDPTMF</sequence>
<reference evidence="2" key="1">
    <citation type="submission" date="2020-05" db="EMBL/GenBank/DDBJ databases">
        <authorList>
            <person name="Zhu T."/>
            <person name="Keshari N."/>
            <person name="Lu X."/>
        </authorList>
    </citation>
    <scope>NUCLEOTIDE SEQUENCE</scope>
    <source>
        <strain evidence="2">NK1-12</strain>
    </source>
</reference>
<dbReference type="Gene3D" id="3.60.21.10">
    <property type="match status" value="1"/>
</dbReference>
<dbReference type="SUPFAM" id="SSF56300">
    <property type="entry name" value="Metallo-dependent phosphatases"/>
    <property type="match status" value="1"/>
</dbReference>
<dbReference type="Pfam" id="PF02872">
    <property type="entry name" value="5_nucleotid_C"/>
    <property type="match status" value="1"/>
</dbReference>